<keyword evidence="1" id="KW-1133">Transmembrane helix</keyword>
<dbReference type="PANTHER" id="PTHR36694:SF11">
    <property type="entry name" value="LP21121P-RELATED"/>
    <property type="match status" value="1"/>
</dbReference>
<dbReference type="Pfam" id="PF15860">
    <property type="entry name" value="DUF4728"/>
    <property type="match status" value="1"/>
</dbReference>
<evidence type="ECO:0000256" key="1">
    <source>
        <dbReference type="SAM" id="Phobius"/>
    </source>
</evidence>
<reference evidence="2" key="1">
    <citation type="journal article" date="2015" name="J. Proteomics">
        <title>Unique diversity of the venom peptides from the scorpion Androctonus bicolor revealed by transcriptomic and proteomic analysis.</title>
        <authorList>
            <person name="Zhang L."/>
            <person name="Shi W."/>
            <person name="Zeng X.C."/>
            <person name="Ge F."/>
            <person name="Yang M."/>
            <person name="Nie Y."/>
            <person name="Bao A."/>
            <person name="Wu S."/>
            <person name="E G."/>
        </authorList>
    </citation>
    <scope>NUCLEOTIDE SEQUENCE</scope>
</reference>
<feature type="transmembrane region" description="Helical" evidence="1">
    <location>
        <begin position="29"/>
        <end position="49"/>
    </location>
</feature>
<dbReference type="EMBL" id="KJ787632">
    <property type="protein sequence ID" value="AIX87822.1"/>
    <property type="molecule type" value="mRNA"/>
</dbReference>
<feature type="transmembrane region" description="Helical" evidence="1">
    <location>
        <begin position="95"/>
        <end position="115"/>
    </location>
</feature>
<feature type="transmembrane region" description="Helical" evidence="1">
    <location>
        <begin position="61"/>
        <end position="83"/>
    </location>
</feature>
<name>A0A0K0LCD3_9SCOR</name>
<sequence>MVYVRGCCCWRNTKDGSVACGYFTLFTRLIGTALVIVGLVNLTSLATYIHGSQNYISSLRLLFVAQLIDCLVFIVFSAMLIHGVKTDNTVMMFPWIVWMVIEIGSLIILLILTFIGVTQGLLVSAVVFSVLISVVFLGIDIYTLMCVTSQYRLLQHGPPSYSVIA</sequence>
<keyword evidence="1" id="KW-0812">Transmembrane</keyword>
<protein>
    <submittedName>
        <fullName evidence="2">Venom protein AbVp-1</fullName>
    </submittedName>
</protein>
<organism evidence="2">
    <name type="scientific">Androctonus bicolor</name>
    <dbReference type="NCBI Taxonomy" id="748906"/>
    <lineage>
        <taxon>Eukaryota</taxon>
        <taxon>Metazoa</taxon>
        <taxon>Ecdysozoa</taxon>
        <taxon>Arthropoda</taxon>
        <taxon>Chelicerata</taxon>
        <taxon>Arachnida</taxon>
        <taxon>Scorpiones</taxon>
        <taxon>Buthida</taxon>
        <taxon>Buthoidea</taxon>
        <taxon>Buthidae</taxon>
        <taxon>Androctonus</taxon>
    </lineage>
</organism>
<dbReference type="PANTHER" id="PTHR36694">
    <property type="entry name" value="PASIFLORA 1, ISOFORM A-RELATED"/>
    <property type="match status" value="1"/>
</dbReference>
<keyword evidence="1" id="KW-0472">Membrane</keyword>
<dbReference type="InterPro" id="IPR031720">
    <property type="entry name" value="DUF4728"/>
</dbReference>
<accession>A0A0K0LCD3</accession>
<evidence type="ECO:0000313" key="2">
    <source>
        <dbReference type="EMBL" id="AIX87822.1"/>
    </source>
</evidence>
<proteinExistence type="evidence at transcript level"/>
<dbReference type="AlphaFoldDB" id="A0A0K0LCD3"/>
<feature type="transmembrane region" description="Helical" evidence="1">
    <location>
        <begin position="122"/>
        <end position="145"/>
    </location>
</feature>